<keyword evidence="1" id="KW-0812">Transmembrane</keyword>
<feature type="transmembrane region" description="Helical" evidence="1">
    <location>
        <begin position="146"/>
        <end position="167"/>
    </location>
</feature>
<dbReference type="GO" id="GO:0004016">
    <property type="term" value="F:adenylate cyclase activity"/>
    <property type="evidence" value="ECO:0007669"/>
    <property type="project" value="UniProtKB-ARBA"/>
</dbReference>
<accession>A0A0D2GFN4</accession>
<evidence type="ECO:0000259" key="3">
    <source>
        <dbReference type="PROSITE" id="PS50885"/>
    </source>
</evidence>
<reference evidence="4 5" key="1">
    <citation type="submission" date="2013-11" db="EMBL/GenBank/DDBJ databases">
        <title>Metagenomic analysis of a methanogenic consortium involved in long chain n-alkane degradation.</title>
        <authorList>
            <person name="Davidova I.A."/>
            <person name="Callaghan A.V."/>
            <person name="Wawrik B."/>
            <person name="Pruitt S."/>
            <person name="Marks C."/>
            <person name="Duncan K.E."/>
            <person name="Suflita J.M."/>
        </authorList>
    </citation>
    <scope>NUCLEOTIDE SEQUENCE [LARGE SCALE GENOMIC DNA]</scope>
    <source>
        <strain evidence="4 5">SPR</strain>
    </source>
</reference>
<feature type="transmembrane region" description="Helical" evidence="1">
    <location>
        <begin position="200"/>
        <end position="221"/>
    </location>
</feature>
<sequence length="524" mass="57803">MKVSRDQTKDKNLVPPRRTGTGQVLANLLGGSFCAFYFLFLDPVSIRPGLDRDLIVVGVMTISLILMGSFIFHRWDKEITLAEKGLAQGGPLDPKLMAKARKKVLLGPYASAAVSLYNWTLAALFMTGYGGLFGNEAIDSAVLSQAARLFFGVMVSGILTTSIVFFLTEAQFRKARPYFFRNIKLSQVKGTLKFRVRERLLFSFAMVSIIPTLILVFLVHHKLTSLNLLSQGAYQNLINLMAFVILAEALLAFFLSRFTAASIADPVDEMEQAMEKVAQGDLSAQVEVRDVNELGMLAESFNAMIDGLRERDQIKETFGRFVSPDIAQTLMSHRPALGGEETEVTILFSDIRNYTSICEQMTPEQVIEMLNSYFSYMVTAIEENKGQVFQFVGDAIMAVFNAPVKLPDHPTLAVKCAIAMNKALADLNTHHREGLPPLSMGIGINTGQVVAGIIGSENRMEYRVVGDTVNLTARIESLNKELGTDILISESTGKLLKGPIKLTDKGRHRVKGKKGMVHVFSVET</sequence>
<dbReference type="SUPFAM" id="SSF55073">
    <property type="entry name" value="Nucleotide cyclase"/>
    <property type="match status" value="1"/>
</dbReference>
<dbReference type="CDD" id="cd06225">
    <property type="entry name" value="HAMP"/>
    <property type="match status" value="1"/>
</dbReference>
<dbReference type="PATRIC" id="fig|1429043.3.peg.2669"/>
<evidence type="ECO:0000313" key="5">
    <source>
        <dbReference type="Proteomes" id="UP000032233"/>
    </source>
</evidence>
<dbReference type="PANTHER" id="PTHR43081:SF1">
    <property type="entry name" value="ADENYLATE CYCLASE, TERMINAL-DIFFERENTIATION SPECIFIC"/>
    <property type="match status" value="1"/>
</dbReference>
<dbReference type="SMART" id="SM00304">
    <property type="entry name" value="HAMP"/>
    <property type="match status" value="1"/>
</dbReference>
<keyword evidence="1" id="KW-1133">Transmembrane helix</keyword>
<feature type="domain" description="HAMP" evidence="3">
    <location>
        <begin position="261"/>
        <end position="313"/>
    </location>
</feature>
<feature type="transmembrane region" description="Helical" evidence="1">
    <location>
        <begin position="104"/>
        <end position="126"/>
    </location>
</feature>
<dbReference type="Proteomes" id="UP000032233">
    <property type="component" value="Unassembled WGS sequence"/>
</dbReference>
<dbReference type="EMBL" id="AZAC01000014">
    <property type="protein sequence ID" value="KIX13747.1"/>
    <property type="molecule type" value="Genomic_DNA"/>
</dbReference>
<dbReference type="Gene3D" id="6.10.340.10">
    <property type="match status" value="1"/>
</dbReference>
<comment type="caution">
    <text evidence="4">The sequence shown here is derived from an EMBL/GenBank/DDBJ whole genome shotgun (WGS) entry which is preliminary data.</text>
</comment>
<dbReference type="InterPro" id="IPR001054">
    <property type="entry name" value="A/G_cyclase"/>
</dbReference>
<feature type="transmembrane region" description="Helical" evidence="1">
    <location>
        <begin position="53"/>
        <end position="72"/>
    </location>
</feature>
<evidence type="ECO:0000256" key="1">
    <source>
        <dbReference type="SAM" id="Phobius"/>
    </source>
</evidence>
<feature type="domain" description="Guanylate cyclase" evidence="2">
    <location>
        <begin position="345"/>
        <end position="476"/>
    </location>
</feature>
<dbReference type="PROSITE" id="PS50885">
    <property type="entry name" value="HAMP"/>
    <property type="match status" value="1"/>
</dbReference>
<dbReference type="Pfam" id="PF00672">
    <property type="entry name" value="HAMP"/>
    <property type="match status" value="1"/>
</dbReference>
<dbReference type="InParanoid" id="A0A0D2GFN4"/>
<dbReference type="STRING" id="1429043.X474_12545"/>
<dbReference type="CDD" id="cd07302">
    <property type="entry name" value="CHD"/>
    <property type="match status" value="1"/>
</dbReference>
<dbReference type="RefSeq" id="WP_052515107.1">
    <property type="nucleotide sequence ID" value="NZ_AZAC01000014.1"/>
</dbReference>
<name>A0A0D2GFN4_9BACT</name>
<proteinExistence type="predicted"/>
<dbReference type="SUPFAM" id="SSF158472">
    <property type="entry name" value="HAMP domain-like"/>
    <property type="match status" value="1"/>
</dbReference>
<organism evidence="4 5">
    <name type="scientific">Dethiosulfatarculus sandiegensis</name>
    <dbReference type="NCBI Taxonomy" id="1429043"/>
    <lineage>
        <taxon>Bacteria</taxon>
        <taxon>Pseudomonadati</taxon>
        <taxon>Thermodesulfobacteriota</taxon>
        <taxon>Desulfarculia</taxon>
        <taxon>Desulfarculales</taxon>
        <taxon>Desulfarculaceae</taxon>
        <taxon>Dethiosulfatarculus</taxon>
    </lineage>
</organism>
<evidence type="ECO:0000259" key="2">
    <source>
        <dbReference type="PROSITE" id="PS50125"/>
    </source>
</evidence>
<dbReference type="GO" id="GO:0006171">
    <property type="term" value="P:cAMP biosynthetic process"/>
    <property type="evidence" value="ECO:0007669"/>
    <property type="project" value="TreeGrafter"/>
</dbReference>
<gene>
    <name evidence="4" type="ORF">X474_12545</name>
</gene>
<dbReference type="Pfam" id="PF00211">
    <property type="entry name" value="Guanylate_cyc"/>
    <property type="match status" value="1"/>
</dbReference>
<keyword evidence="5" id="KW-1185">Reference proteome</keyword>
<dbReference type="InterPro" id="IPR003660">
    <property type="entry name" value="HAMP_dom"/>
</dbReference>
<feature type="transmembrane region" description="Helical" evidence="1">
    <location>
        <begin position="21"/>
        <end position="41"/>
    </location>
</feature>
<dbReference type="SMART" id="SM00044">
    <property type="entry name" value="CYCc"/>
    <property type="match status" value="1"/>
</dbReference>
<keyword evidence="1" id="KW-0472">Membrane</keyword>
<dbReference type="Gene3D" id="3.30.70.1230">
    <property type="entry name" value="Nucleotide cyclase"/>
    <property type="match status" value="1"/>
</dbReference>
<dbReference type="PANTHER" id="PTHR43081">
    <property type="entry name" value="ADENYLATE CYCLASE, TERMINAL-DIFFERENTIATION SPECIFIC-RELATED"/>
    <property type="match status" value="1"/>
</dbReference>
<dbReference type="PROSITE" id="PS50125">
    <property type="entry name" value="GUANYLATE_CYCLASE_2"/>
    <property type="match status" value="1"/>
</dbReference>
<dbReference type="GO" id="GO:0016020">
    <property type="term" value="C:membrane"/>
    <property type="evidence" value="ECO:0007669"/>
    <property type="project" value="InterPro"/>
</dbReference>
<protein>
    <submittedName>
        <fullName evidence="4">Adenylate cyclase</fullName>
    </submittedName>
</protein>
<dbReference type="GO" id="GO:0035556">
    <property type="term" value="P:intracellular signal transduction"/>
    <property type="evidence" value="ECO:0007669"/>
    <property type="project" value="InterPro"/>
</dbReference>
<dbReference type="OrthoDB" id="9806735at2"/>
<dbReference type="AlphaFoldDB" id="A0A0D2GFN4"/>
<feature type="transmembrane region" description="Helical" evidence="1">
    <location>
        <begin position="233"/>
        <end position="255"/>
    </location>
</feature>
<dbReference type="InterPro" id="IPR050697">
    <property type="entry name" value="Adenylyl/Guanylyl_Cyclase_3/4"/>
</dbReference>
<evidence type="ECO:0000313" key="4">
    <source>
        <dbReference type="EMBL" id="KIX13747.1"/>
    </source>
</evidence>
<dbReference type="InterPro" id="IPR029787">
    <property type="entry name" value="Nucleotide_cyclase"/>
</dbReference>